<evidence type="ECO:0000256" key="2">
    <source>
        <dbReference type="ARBA" id="ARBA00022448"/>
    </source>
</evidence>
<keyword evidence="5 9" id="KW-0798">TonB box</keyword>
<dbReference type="SUPFAM" id="SSF56935">
    <property type="entry name" value="Porins"/>
    <property type="match status" value="1"/>
</dbReference>
<dbReference type="Pfam" id="PF00593">
    <property type="entry name" value="TonB_dep_Rec_b-barrel"/>
    <property type="match status" value="1"/>
</dbReference>
<keyword evidence="11" id="KW-0732">Signal</keyword>
<feature type="chain" id="PRO_5018696666" evidence="11">
    <location>
        <begin position="29"/>
        <end position="934"/>
    </location>
</feature>
<keyword evidence="2 8" id="KW-0813">Transport</keyword>
<keyword evidence="6 8" id="KW-0472">Membrane</keyword>
<dbReference type="GO" id="GO:0009279">
    <property type="term" value="C:cell outer membrane"/>
    <property type="evidence" value="ECO:0007669"/>
    <property type="project" value="UniProtKB-SubCell"/>
</dbReference>
<protein>
    <submittedName>
        <fullName evidence="14">TonB-dependent receptor</fullName>
    </submittedName>
</protein>
<sequence>MFTNNKLSKAVRLAVAFGAASTAVFTGAVVAQEAEEAKDVERIEVTGSRIKRTDLESASPIFVMDREAIESAGQVSIGDILQQIPAAGAALNTAFNNGGNGATNMDLRNLGAQRLLVLVNGRRWISSLGSTVDLNTIPTSSIERVEVLKDGASALYGSDAIAGVVNIITRKDFEGVEFSTYAGENASKGDGRKYTAEMTLGTTTEKSGILFNMSHTTQQPIWAGDRDVSDTGFSSTGANTRIGITRSTLSAANQAAMDAQGYTFNATTNRYDLMTEEGTGANTGIDTFRQRAAGNADNYNFAPDNYLVTPQNRNSFYIQGYHDINDNLRFVADFVYTNRKSEQELAPMPVTLGEQFGASGARVDIHADNIYNPFGETLYGSSARAIANGYTNYTAYSLQRRMVEAGPRNFAQDDDTYRGMVGLEGNFGDTSWSWDAHYIYGQNSQSQYTTGLLNLTRINQALGANCTAATNCTPLNLFGGPGSITADMLDYITFDSVDSSGSDLKDYAFNTSGDLFEIPGGTVGAAVGFERREESGFDNPDPLTVTGESSGNQRDATSGGFRLDEAYAEISIPLMENLLLSPAMRFSDHSVFGNKTTAKVGLEYRPMDDLLLRTTWAEGYRAPSINDLFAGNSDSFPNLTDPCNRLSATGAVIDVSGLPGCAGVPAGYRQGNTQIRITQQSSPDLKPEESESLTVGFVYNPSWLEGAELTVDYYNIEVTGAIARIGAGRILSECAQDASSVLCDRIDRDSNGNVVDLRNGLENQGSYDVSGIDTYVAYRLPETSYGTYKVYLDGSYFIKNEFNGEEQLGIQYGDAGYPRIKASLGIDWMLGDWNANYQARYVHHMDTYLYSEGLTAADGITEVLPTYIIHDVSVGYNISDYNAKVTLGVENLFAKEPTPEGINNGFAYSANNYSVTEYDSNMDRFVYLRASVKF</sequence>
<dbReference type="RefSeq" id="WP_046520577.1">
    <property type="nucleotide sequence ID" value="NZ_LAVS01000086.1"/>
</dbReference>
<dbReference type="PANTHER" id="PTHR47234:SF2">
    <property type="entry name" value="TONB-DEPENDENT RECEPTOR"/>
    <property type="match status" value="1"/>
</dbReference>
<evidence type="ECO:0000313" key="15">
    <source>
        <dbReference type="Proteomes" id="UP000276260"/>
    </source>
</evidence>
<evidence type="ECO:0000256" key="3">
    <source>
        <dbReference type="ARBA" id="ARBA00022452"/>
    </source>
</evidence>
<keyword evidence="15" id="KW-1185">Reference proteome</keyword>
<feature type="signal peptide" evidence="11">
    <location>
        <begin position="1"/>
        <end position="28"/>
    </location>
</feature>
<evidence type="ECO:0000256" key="1">
    <source>
        <dbReference type="ARBA" id="ARBA00004571"/>
    </source>
</evidence>
<keyword evidence="14" id="KW-0675">Receptor</keyword>
<evidence type="ECO:0000256" key="6">
    <source>
        <dbReference type="ARBA" id="ARBA00023136"/>
    </source>
</evidence>
<dbReference type="Pfam" id="PF07715">
    <property type="entry name" value="Plug"/>
    <property type="match status" value="1"/>
</dbReference>
<dbReference type="InterPro" id="IPR039426">
    <property type="entry name" value="TonB-dep_rcpt-like"/>
</dbReference>
<dbReference type="Gene3D" id="2.170.130.10">
    <property type="entry name" value="TonB-dependent receptor, plug domain"/>
    <property type="match status" value="1"/>
</dbReference>
<accession>A0A3P3QEL9</accession>
<keyword evidence="4 8" id="KW-0812">Transmembrane</keyword>
<dbReference type="PROSITE" id="PS52016">
    <property type="entry name" value="TONB_DEPENDENT_REC_3"/>
    <property type="match status" value="1"/>
</dbReference>
<evidence type="ECO:0000313" key="14">
    <source>
        <dbReference type="EMBL" id="RRJ19594.1"/>
    </source>
</evidence>
<reference evidence="14 15" key="1">
    <citation type="submission" date="2018-11" db="EMBL/GenBank/DDBJ databases">
        <title>Draft genome analysis of Rheinheimera mesophila isolated from an industrial waste site.</title>
        <authorList>
            <person name="Yu Q."/>
            <person name="Qi Y."/>
            <person name="Zhang H."/>
            <person name="Lu Y."/>
            <person name="Pu J."/>
        </authorList>
    </citation>
    <scope>NUCLEOTIDE SEQUENCE [LARGE SCALE GENOMIC DNA]</scope>
    <source>
        <strain evidence="14 15">IITR13</strain>
    </source>
</reference>
<evidence type="ECO:0000256" key="10">
    <source>
        <dbReference type="SAM" id="MobiDB-lite"/>
    </source>
</evidence>
<evidence type="ECO:0000256" key="9">
    <source>
        <dbReference type="RuleBase" id="RU003357"/>
    </source>
</evidence>
<dbReference type="InterPro" id="IPR037066">
    <property type="entry name" value="Plug_dom_sf"/>
</dbReference>
<evidence type="ECO:0000256" key="7">
    <source>
        <dbReference type="ARBA" id="ARBA00023237"/>
    </source>
</evidence>
<organism evidence="14 15">
    <name type="scientific">Rheinheimera mesophila</name>
    <dbReference type="NCBI Taxonomy" id="1547515"/>
    <lineage>
        <taxon>Bacteria</taxon>
        <taxon>Pseudomonadati</taxon>
        <taxon>Pseudomonadota</taxon>
        <taxon>Gammaproteobacteria</taxon>
        <taxon>Chromatiales</taxon>
        <taxon>Chromatiaceae</taxon>
        <taxon>Rheinheimera</taxon>
    </lineage>
</organism>
<dbReference type="InterPro" id="IPR000531">
    <property type="entry name" value="Beta-barrel_TonB"/>
</dbReference>
<dbReference type="OrthoDB" id="9815954at2"/>
<name>A0A3P3QEL9_9GAMM</name>
<feature type="domain" description="TonB-dependent receptor plug" evidence="13">
    <location>
        <begin position="56"/>
        <end position="164"/>
    </location>
</feature>
<keyword evidence="3 8" id="KW-1134">Transmembrane beta strand</keyword>
<dbReference type="AlphaFoldDB" id="A0A3P3QEL9"/>
<evidence type="ECO:0000256" key="4">
    <source>
        <dbReference type="ARBA" id="ARBA00022692"/>
    </source>
</evidence>
<evidence type="ECO:0000259" key="13">
    <source>
        <dbReference type="Pfam" id="PF07715"/>
    </source>
</evidence>
<dbReference type="Gene3D" id="2.40.170.20">
    <property type="entry name" value="TonB-dependent receptor, beta-barrel domain"/>
    <property type="match status" value="1"/>
</dbReference>
<dbReference type="InterPro" id="IPR036942">
    <property type="entry name" value="Beta-barrel_TonB_sf"/>
</dbReference>
<comment type="subcellular location">
    <subcellularLocation>
        <location evidence="1 8">Cell outer membrane</location>
        <topology evidence="1 8">Multi-pass membrane protein</topology>
    </subcellularLocation>
</comment>
<dbReference type="EMBL" id="RRCF01000004">
    <property type="protein sequence ID" value="RRJ19594.1"/>
    <property type="molecule type" value="Genomic_DNA"/>
</dbReference>
<comment type="caution">
    <text evidence="14">The sequence shown here is derived from an EMBL/GenBank/DDBJ whole genome shotgun (WGS) entry which is preliminary data.</text>
</comment>
<evidence type="ECO:0000256" key="5">
    <source>
        <dbReference type="ARBA" id="ARBA00023077"/>
    </source>
</evidence>
<evidence type="ECO:0000259" key="12">
    <source>
        <dbReference type="Pfam" id="PF00593"/>
    </source>
</evidence>
<evidence type="ECO:0000256" key="11">
    <source>
        <dbReference type="SAM" id="SignalP"/>
    </source>
</evidence>
<dbReference type="PANTHER" id="PTHR47234">
    <property type="match status" value="1"/>
</dbReference>
<dbReference type="Proteomes" id="UP000276260">
    <property type="component" value="Unassembled WGS sequence"/>
</dbReference>
<feature type="domain" description="TonB-dependent receptor-like beta-barrel" evidence="12">
    <location>
        <begin position="383"/>
        <end position="892"/>
    </location>
</feature>
<feature type="region of interest" description="Disordered" evidence="10">
    <location>
        <begin position="533"/>
        <end position="558"/>
    </location>
</feature>
<evidence type="ECO:0000256" key="8">
    <source>
        <dbReference type="PROSITE-ProRule" id="PRU01360"/>
    </source>
</evidence>
<feature type="compositionally biased region" description="Polar residues" evidence="10">
    <location>
        <begin position="546"/>
        <end position="556"/>
    </location>
</feature>
<comment type="similarity">
    <text evidence="8 9">Belongs to the TonB-dependent receptor family.</text>
</comment>
<dbReference type="InterPro" id="IPR012910">
    <property type="entry name" value="Plug_dom"/>
</dbReference>
<proteinExistence type="inferred from homology"/>
<gene>
    <name evidence="14" type="ORF">EIK76_14170</name>
</gene>
<keyword evidence="7 8" id="KW-0998">Cell outer membrane</keyword>